<dbReference type="GO" id="GO:0006865">
    <property type="term" value="P:amino acid transport"/>
    <property type="evidence" value="ECO:0007669"/>
    <property type="project" value="TreeGrafter"/>
</dbReference>
<accession>A0A443KNZ2</accession>
<feature type="transmembrane region" description="Helical" evidence="8">
    <location>
        <begin position="77"/>
        <end position="96"/>
    </location>
</feature>
<proteinExistence type="inferred from homology"/>
<evidence type="ECO:0000313" key="10">
    <source>
        <dbReference type="EMBL" id="RWR34628.1"/>
    </source>
</evidence>
<dbReference type="EMBL" id="SAUY01000002">
    <property type="protein sequence ID" value="RWR34628.1"/>
    <property type="molecule type" value="Genomic_DNA"/>
</dbReference>
<dbReference type="InterPro" id="IPR035906">
    <property type="entry name" value="MetI-like_sf"/>
</dbReference>
<feature type="transmembrane region" description="Helical" evidence="8">
    <location>
        <begin position="139"/>
        <end position="159"/>
    </location>
</feature>
<dbReference type="GO" id="GO:0022857">
    <property type="term" value="F:transmembrane transporter activity"/>
    <property type="evidence" value="ECO:0007669"/>
    <property type="project" value="InterPro"/>
</dbReference>
<feature type="transmembrane region" description="Helical" evidence="8">
    <location>
        <begin position="180"/>
        <end position="201"/>
    </location>
</feature>
<evidence type="ECO:0000256" key="8">
    <source>
        <dbReference type="RuleBase" id="RU363032"/>
    </source>
</evidence>
<keyword evidence="6 8" id="KW-1133">Transmembrane helix</keyword>
<comment type="similarity">
    <text evidence="2">Belongs to the binding-protein-dependent transport system permease family. HisMQ subfamily.</text>
</comment>
<sequence length="339" mass="36397">MTPRPGSLFAPGNIALSLLALAIIALIVPGLVRWSLIDATFHGTMADCRAGAGACWAFLGAKARFILFAFYPGDQLWRPALVIGLLLGLMTVSALPRLWGRRLLVGWIVTLPGAWFLMAGGGPLRPVAVNDWGGLPVTLLIWTSCMAFALPASVLLALARQSRMTGLRLLSIGYIEGLRAVPMVAILYVAMLILPMALPAGVIVDKITRATIMTTLFFTAYLAEVVRGGLQTIPAGQVEAASALGLGYWRTVRMIVLPQALRRVIPGLVNLAIGFLLATSLLAVIGVFDLLNAAKASTTDPQWLGFYDEAYLFAAAIYFAICFAGSRYSLWLEGHLRRG</sequence>
<keyword evidence="5 8" id="KW-0812">Transmembrane</keyword>
<dbReference type="RefSeq" id="WP_128231368.1">
    <property type="nucleotide sequence ID" value="NZ_SAUY01000002.1"/>
</dbReference>
<reference evidence="10 11" key="2">
    <citation type="submission" date="2019-01" db="EMBL/GenBank/DDBJ databases">
        <authorList>
            <person name="Li Y."/>
        </authorList>
    </citation>
    <scope>NUCLEOTIDE SEQUENCE [LARGE SCALE GENOMIC DNA]</scope>
    <source>
        <strain evidence="10 11">07D10-4-3</strain>
    </source>
</reference>
<reference evidence="10 11" key="1">
    <citation type="submission" date="2019-01" db="EMBL/GenBank/DDBJ databases">
        <title>Sinorhodobacter populi sp. nov. isolated from the symptomatic bark tissue of Populus euramericana canker.</title>
        <authorList>
            <person name="Xu G."/>
        </authorList>
    </citation>
    <scope>NUCLEOTIDE SEQUENCE [LARGE SCALE GENOMIC DNA]</scope>
    <source>
        <strain evidence="10 11">07D10-4-3</strain>
    </source>
</reference>
<keyword evidence="7 8" id="KW-0472">Membrane</keyword>
<evidence type="ECO:0000256" key="4">
    <source>
        <dbReference type="ARBA" id="ARBA00022475"/>
    </source>
</evidence>
<evidence type="ECO:0000256" key="3">
    <source>
        <dbReference type="ARBA" id="ARBA00022448"/>
    </source>
</evidence>
<feature type="transmembrane region" description="Helical" evidence="8">
    <location>
        <begin position="268"/>
        <end position="291"/>
    </location>
</feature>
<comment type="caution">
    <text evidence="10">The sequence shown here is derived from an EMBL/GenBank/DDBJ whole genome shotgun (WGS) entry which is preliminary data.</text>
</comment>
<feature type="transmembrane region" description="Helical" evidence="8">
    <location>
        <begin position="53"/>
        <end position="71"/>
    </location>
</feature>
<dbReference type="InterPro" id="IPR000515">
    <property type="entry name" value="MetI-like"/>
</dbReference>
<feature type="transmembrane region" description="Helical" evidence="8">
    <location>
        <begin position="311"/>
        <end position="330"/>
    </location>
</feature>
<evidence type="ECO:0000256" key="5">
    <source>
        <dbReference type="ARBA" id="ARBA00022692"/>
    </source>
</evidence>
<dbReference type="PROSITE" id="PS50928">
    <property type="entry name" value="ABC_TM1"/>
    <property type="match status" value="1"/>
</dbReference>
<dbReference type="AlphaFoldDB" id="A0A443KNZ2"/>
<dbReference type="PANTHER" id="PTHR30614:SF41">
    <property type="entry name" value="INNER MEMBRANE AMINO-ACID ABC TRANSPORTER PERMEASE PROTEIN YHDY"/>
    <property type="match status" value="1"/>
</dbReference>
<dbReference type="PANTHER" id="PTHR30614">
    <property type="entry name" value="MEMBRANE COMPONENT OF AMINO ACID ABC TRANSPORTER"/>
    <property type="match status" value="1"/>
</dbReference>
<evidence type="ECO:0000256" key="6">
    <source>
        <dbReference type="ARBA" id="ARBA00022989"/>
    </source>
</evidence>
<evidence type="ECO:0000313" key="11">
    <source>
        <dbReference type="Proteomes" id="UP000284451"/>
    </source>
</evidence>
<keyword evidence="3 8" id="KW-0813">Transport</keyword>
<evidence type="ECO:0000256" key="2">
    <source>
        <dbReference type="ARBA" id="ARBA00010072"/>
    </source>
</evidence>
<protein>
    <submittedName>
        <fullName evidence="10">Amino acid ABC transporter permease</fullName>
    </submittedName>
</protein>
<dbReference type="Proteomes" id="UP000284451">
    <property type="component" value="Unassembled WGS sequence"/>
</dbReference>
<dbReference type="Gene3D" id="1.10.3720.10">
    <property type="entry name" value="MetI-like"/>
    <property type="match status" value="1"/>
</dbReference>
<dbReference type="GO" id="GO:0043190">
    <property type="term" value="C:ATP-binding cassette (ABC) transporter complex"/>
    <property type="evidence" value="ECO:0007669"/>
    <property type="project" value="InterPro"/>
</dbReference>
<dbReference type="NCBIfam" id="TIGR01726">
    <property type="entry name" value="HEQRo_perm_3TM"/>
    <property type="match status" value="1"/>
</dbReference>
<evidence type="ECO:0000259" key="9">
    <source>
        <dbReference type="PROSITE" id="PS50928"/>
    </source>
</evidence>
<evidence type="ECO:0000256" key="7">
    <source>
        <dbReference type="ARBA" id="ARBA00023136"/>
    </source>
</evidence>
<dbReference type="Pfam" id="PF00528">
    <property type="entry name" value="BPD_transp_1"/>
    <property type="match status" value="1"/>
</dbReference>
<name>A0A443KNZ2_9RHOB</name>
<evidence type="ECO:0000256" key="1">
    <source>
        <dbReference type="ARBA" id="ARBA00004429"/>
    </source>
</evidence>
<gene>
    <name evidence="10" type="ORF">D2T29_03530</name>
</gene>
<feature type="transmembrane region" description="Helical" evidence="8">
    <location>
        <begin position="207"/>
        <end position="226"/>
    </location>
</feature>
<dbReference type="InterPro" id="IPR010065">
    <property type="entry name" value="AA_ABC_transptr_permease_3TM"/>
</dbReference>
<dbReference type="SUPFAM" id="SSF161098">
    <property type="entry name" value="MetI-like"/>
    <property type="match status" value="1"/>
</dbReference>
<feature type="domain" description="ABC transmembrane type-1" evidence="9">
    <location>
        <begin position="135"/>
        <end position="325"/>
    </location>
</feature>
<comment type="subcellular location">
    <subcellularLocation>
        <location evidence="1">Cell inner membrane</location>
        <topology evidence="1">Multi-pass membrane protein</topology>
    </subcellularLocation>
    <subcellularLocation>
        <location evidence="8">Cell membrane</location>
        <topology evidence="8">Multi-pass membrane protein</topology>
    </subcellularLocation>
</comment>
<feature type="transmembrane region" description="Helical" evidence="8">
    <location>
        <begin position="103"/>
        <end position="119"/>
    </location>
</feature>
<dbReference type="CDD" id="cd06261">
    <property type="entry name" value="TM_PBP2"/>
    <property type="match status" value="1"/>
</dbReference>
<feature type="transmembrane region" description="Helical" evidence="8">
    <location>
        <begin position="12"/>
        <end position="32"/>
    </location>
</feature>
<keyword evidence="4" id="KW-1003">Cell membrane</keyword>
<organism evidence="10 11">
    <name type="scientific">Paenirhodobacter populi</name>
    <dbReference type="NCBI Taxonomy" id="2306993"/>
    <lineage>
        <taxon>Bacteria</taxon>
        <taxon>Pseudomonadati</taxon>
        <taxon>Pseudomonadota</taxon>
        <taxon>Alphaproteobacteria</taxon>
        <taxon>Rhodobacterales</taxon>
        <taxon>Rhodobacter group</taxon>
        <taxon>Paenirhodobacter</taxon>
    </lineage>
</organism>
<dbReference type="InterPro" id="IPR043429">
    <property type="entry name" value="ArtM/GltK/GlnP/TcyL/YhdX-like"/>
</dbReference>